<proteinExistence type="predicted"/>
<evidence type="ECO:0000313" key="1">
    <source>
        <dbReference type="EMBL" id="JAH08957.1"/>
    </source>
</evidence>
<reference evidence="1" key="1">
    <citation type="submission" date="2014-11" db="EMBL/GenBank/DDBJ databases">
        <authorList>
            <person name="Amaro Gonzalez C."/>
        </authorList>
    </citation>
    <scope>NUCLEOTIDE SEQUENCE</scope>
</reference>
<name>A0A0E9PXE6_ANGAN</name>
<dbReference type="AlphaFoldDB" id="A0A0E9PXE6"/>
<accession>A0A0E9PXE6</accession>
<reference evidence="1" key="2">
    <citation type="journal article" date="2015" name="Fish Shellfish Immunol.">
        <title>Early steps in the European eel (Anguilla anguilla)-Vibrio vulnificus interaction in the gills: Role of the RtxA13 toxin.</title>
        <authorList>
            <person name="Callol A."/>
            <person name="Pajuelo D."/>
            <person name="Ebbesson L."/>
            <person name="Teles M."/>
            <person name="MacKenzie S."/>
            <person name="Amaro C."/>
        </authorList>
    </citation>
    <scope>NUCLEOTIDE SEQUENCE</scope>
</reference>
<protein>
    <submittedName>
        <fullName evidence="1">Uncharacterized protein</fullName>
    </submittedName>
</protein>
<sequence length="48" mass="5507">MGTQVNWIIACISAEKKEKCFQVLLAFSFWQPQELSLISVFLFQVNAV</sequence>
<organism evidence="1">
    <name type="scientific">Anguilla anguilla</name>
    <name type="common">European freshwater eel</name>
    <name type="synonym">Muraena anguilla</name>
    <dbReference type="NCBI Taxonomy" id="7936"/>
    <lineage>
        <taxon>Eukaryota</taxon>
        <taxon>Metazoa</taxon>
        <taxon>Chordata</taxon>
        <taxon>Craniata</taxon>
        <taxon>Vertebrata</taxon>
        <taxon>Euteleostomi</taxon>
        <taxon>Actinopterygii</taxon>
        <taxon>Neopterygii</taxon>
        <taxon>Teleostei</taxon>
        <taxon>Anguilliformes</taxon>
        <taxon>Anguillidae</taxon>
        <taxon>Anguilla</taxon>
    </lineage>
</organism>
<dbReference type="EMBL" id="GBXM01099620">
    <property type="protein sequence ID" value="JAH08957.1"/>
    <property type="molecule type" value="Transcribed_RNA"/>
</dbReference>